<name>G7V5T4_THELD</name>
<evidence type="ECO:0000313" key="7">
    <source>
        <dbReference type="EMBL" id="AER65839.1"/>
    </source>
</evidence>
<keyword evidence="3 7" id="KW-0489">Methyltransferase</keyword>
<evidence type="ECO:0000256" key="2">
    <source>
        <dbReference type="ARBA" id="ARBA00012534"/>
    </source>
</evidence>
<keyword evidence="4 7" id="KW-0808">Transferase</keyword>
<dbReference type="STRING" id="580340.Tlie_0093"/>
<dbReference type="InterPro" id="IPR029063">
    <property type="entry name" value="SAM-dependent_MTases_sf"/>
</dbReference>
<dbReference type="GO" id="GO:0008983">
    <property type="term" value="F:protein-glutamate O-methyltransferase activity"/>
    <property type="evidence" value="ECO:0007669"/>
    <property type="project" value="UniProtKB-EC"/>
</dbReference>
<accession>G7V5T4</accession>
<dbReference type="EMBL" id="CP003096">
    <property type="protein sequence ID" value="AER65839.1"/>
    <property type="molecule type" value="Genomic_DNA"/>
</dbReference>
<sequence>MEEKVYPAGEGYDLFKKKVAQLTGIDLNIYKYQIHRRVHTLMRNWNISSYEDYYDLIKKDEEKRREFLDYITINVTEFFRNPNRWDCLRDKILPELKDLAGNRPLKMMSAGCSSGEEPYSLAIMATECNLKFEVVAVDVDEGILKKAKEGVYKEEQLINISSSVKNKYFEKLGPDKYRIKDVIKSNVKFKKLNLLEDSLPKGFHLVLCRNVVIYFSAETKEKLYRDFNKILLKGGYLMLGPTEQIFGYENMGFKYSGFAFYKKVAEAEQVVKVENQ</sequence>
<dbReference type="InterPro" id="IPR050903">
    <property type="entry name" value="Bact_Chemotaxis_MeTrfase"/>
</dbReference>
<dbReference type="Pfam" id="PF01739">
    <property type="entry name" value="CheR"/>
    <property type="match status" value="1"/>
</dbReference>
<evidence type="ECO:0000256" key="5">
    <source>
        <dbReference type="ARBA" id="ARBA00022691"/>
    </source>
</evidence>
<gene>
    <name evidence="7" type="ordered locus">Tlie_0093</name>
</gene>
<evidence type="ECO:0000256" key="1">
    <source>
        <dbReference type="ARBA" id="ARBA00001541"/>
    </source>
</evidence>
<reference evidence="7 8" key="2">
    <citation type="journal article" date="2012" name="Stand. Genomic Sci.">
        <title>Genome sequence of the moderately thermophilic, amino-acid-degrading and sulfur-reducing bacterium Thermovirga lienii type strain (Cas60314(T)).</title>
        <authorList>
            <person name="Goker M."/>
            <person name="Saunders E."/>
            <person name="Lapidus A."/>
            <person name="Nolan M."/>
            <person name="Lucas S."/>
            <person name="Hammon N."/>
            <person name="Deshpande S."/>
            <person name="Cheng J.F."/>
            <person name="Han C."/>
            <person name="Tapia R."/>
            <person name="Goodwin L.A."/>
            <person name="Pitluck S."/>
            <person name="Liolios K."/>
            <person name="Mavromatis K."/>
            <person name="Pagani I."/>
            <person name="Ivanova N."/>
            <person name="Mikhailova N."/>
            <person name="Pati A."/>
            <person name="Chen A."/>
            <person name="Palaniappan K."/>
            <person name="Land M."/>
            <person name="Chang Y.J."/>
            <person name="Jeffries C.D."/>
            <person name="Brambilla E.M."/>
            <person name="Rohde M."/>
            <person name="Spring S."/>
            <person name="Detter J.C."/>
            <person name="Woyke T."/>
            <person name="Bristow J."/>
            <person name="Eisen J.A."/>
            <person name="Markowitz V."/>
            <person name="Hugenholtz P."/>
            <person name="Kyrpides N.C."/>
            <person name="Klenk H.P."/>
        </authorList>
    </citation>
    <scope>NUCLEOTIDE SEQUENCE [LARGE SCALE GENOMIC DNA]</scope>
    <source>
        <strain evidence="8">ATCC BAA-1197 / DSM 17291 / Cas60314</strain>
    </source>
</reference>
<proteinExistence type="predicted"/>
<dbReference type="SUPFAM" id="SSF53335">
    <property type="entry name" value="S-adenosyl-L-methionine-dependent methyltransferases"/>
    <property type="match status" value="1"/>
</dbReference>
<evidence type="ECO:0000256" key="4">
    <source>
        <dbReference type="ARBA" id="ARBA00022679"/>
    </source>
</evidence>
<dbReference type="PANTHER" id="PTHR24422:SF19">
    <property type="entry name" value="CHEMOTAXIS PROTEIN METHYLTRANSFERASE"/>
    <property type="match status" value="1"/>
</dbReference>
<dbReference type="SMART" id="SM00138">
    <property type="entry name" value="MeTrc"/>
    <property type="match status" value="1"/>
</dbReference>
<dbReference type="Gene3D" id="3.40.50.150">
    <property type="entry name" value="Vaccinia Virus protein VP39"/>
    <property type="match status" value="1"/>
</dbReference>
<dbReference type="InterPro" id="IPR022641">
    <property type="entry name" value="CheR_N"/>
</dbReference>
<dbReference type="PROSITE" id="PS50123">
    <property type="entry name" value="CHER"/>
    <property type="match status" value="1"/>
</dbReference>
<dbReference type="InterPro" id="IPR000780">
    <property type="entry name" value="CheR_MeTrfase"/>
</dbReference>
<reference evidence="8" key="1">
    <citation type="submission" date="2011-10" db="EMBL/GenBank/DDBJ databases">
        <title>The complete genome of chromosome of Thermovirga lienii DSM 17291.</title>
        <authorList>
            <consortium name="US DOE Joint Genome Institute (JGI-PGF)"/>
            <person name="Lucas S."/>
            <person name="Copeland A."/>
            <person name="Lapidus A."/>
            <person name="Glavina del Rio T."/>
            <person name="Dalin E."/>
            <person name="Tice H."/>
            <person name="Bruce D."/>
            <person name="Goodwin L."/>
            <person name="Pitluck S."/>
            <person name="Peters L."/>
            <person name="Mikhailova N."/>
            <person name="Saunders E."/>
            <person name="Kyrpides N."/>
            <person name="Mavromatis K."/>
            <person name="Ivanova N."/>
            <person name="Last F.I."/>
            <person name="Brettin T."/>
            <person name="Detter J.C."/>
            <person name="Han C."/>
            <person name="Larimer F."/>
            <person name="Land M."/>
            <person name="Hauser L."/>
            <person name="Markowitz V."/>
            <person name="Cheng J.-F."/>
            <person name="Hugenholtz P."/>
            <person name="Woyke T."/>
            <person name="Wu D."/>
            <person name="Spring S."/>
            <person name="Schroeder M."/>
            <person name="Brambilla E.-M."/>
            <person name="Klenk H.-P."/>
            <person name="Eisen J.A."/>
        </authorList>
    </citation>
    <scope>NUCLEOTIDE SEQUENCE [LARGE SCALE GENOMIC DNA]</scope>
    <source>
        <strain evidence="8">ATCC BAA-1197 / DSM 17291 / Cas60314</strain>
    </source>
</reference>
<dbReference type="KEGG" id="tli:Tlie_0093"/>
<comment type="catalytic activity">
    <reaction evidence="1">
        <text>L-glutamyl-[protein] + S-adenosyl-L-methionine = [protein]-L-glutamate 5-O-methyl ester + S-adenosyl-L-homocysteine</text>
        <dbReference type="Rhea" id="RHEA:24452"/>
        <dbReference type="Rhea" id="RHEA-COMP:10208"/>
        <dbReference type="Rhea" id="RHEA-COMP:10311"/>
        <dbReference type="ChEBI" id="CHEBI:29973"/>
        <dbReference type="ChEBI" id="CHEBI:57856"/>
        <dbReference type="ChEBI" id="CHEBI:59789"/>
        <dbReference type="ChEBI" id="CHEBI:82795"/>
        <dbReference type="EC" id="2.1.1.80"/>
    </reaction>
</comment>
<protein>
    <recommendedName>
        <fullName evidence="2">protein-glutamate O-methyltransferase</fullName>
        <ecNumber evidence="2">2.1.1.80</ecNumber>
    </recommendedName>
</protein>
<evidence type="ECO:0000313" key="8">
    <source>
        <dbReference type="Proteomes" id="UP000005868"/>
    </source>
</evidence>
<dbReference type="AlphaFoldDB" id="G7V5T4"/>
<dbReference type="PANTHER" id="PTHR24422">
    <property type="entry name" value="CHEMOTAXIS PROTEIN METHYLTRANSFERASE"/>
    <property type="match status" value="1"/>
</dbReference>
<organism evidence="7 8">
    <name type="scientific">Thermovirga lienii (strain ATCC BAA-1197 / DSM 17291 / Cas60314)</name>
    <dbReference type="NCBI Taxonomy" id="580340"/>
    <lineage>
        <taxon>Bacteria</taxon>
        <taxon>Thermotogati</taxon>
        <taxon>Synergistota</taxon>
        <taxon>Synergistia</taxon>
        <taxon>Synergistales</taxon>
        <taxon>Thermovirgaceae</taxon>
        <taxon>Thermovirga</taxon>
    </lineage>
</organism>
<dbReference type="eggNOG" id="COG1352">
    <property type="taxonomic scope" value="Bacteria"/>
</dbReference>
<keyword evidence="5" id="KW-0949">S-adenosyl-L-methionine</keyword>
<dbReference type="GO" id="GO:0032259">
    <property type="term" value="P:methylation"/>
    <property type="evidence" value="ECO:0007669"/>
    <property type="project" value="UniProtKB-KW"/>
</dbReference>
<dbReference type="HOGENOM" id="CLU_025854_1_1_0"/>
<keyword evidence="8" id="KW-1185">Reference proteome</keyword>
<dbReference type="InterPro" id="IPR036804">
    <property type="entry name" value="CheR_N_sf"/>
</dbReference>
<feature type="domain" description="CheR-type methyltransferase" evidence="6">
    <location>
        <begin position="1"/>
        <end position="266"/>
    </location>
</feature>
<dbReference type="EC" id="2.1.1.80" evidence="2"/>
<dbReference type="Gene3D" id="1.10.155.10">
    <property type="entry name" value="Chemotaxis receptor methyltransferase CheR, N-terminal domain"/>
    <property type="match status" value="1"/>
</dbReference>
<evidence type="ECO:0000259" key="6">
    <source>
        <dbReference type="PROSITE" id="PS50123"/>
    </source>
</evidence>
<evidence type="ECO:0000256" key="3">
    <source>
        <dbReference type="ARBA" id="ARBA00022603"/>
    </source>
</evidence>
<dbReference type="Pfam" id="PF03705">
    <property type="entry name" value="CheR_N"/>
    <property type="match status" value="1"/>
</dbReference>
<dbReference type="Proteomes" id="UP000005868">
    <property type="component" value="Chromosome"/>
</dbReference>
<dbReference type="SUPFAM" id="SSF47757">
    <property type="entry name" value="Chemotaxis receptor methyltransferase CheR, N-terminal domain"/>
    <property type="match status" value="1"/>
</dbReference>
<dbReference type="InterPro" id="IPR022642">
    <property type="entry name" value="CheR_C"/>
</dbReference>
<dbReference type="PRINTS" id="PR00996">
    <property type="entry name" value="CHERMTFRASE"/>
</dbReference>